<reference evidence="2 3" key="1">
    <citation type="journal article" date="2016" name="Mol. Biol. Evol.">
        <title>Comparative Genomics of Early-Diverging Mushroom-Forming Fungi Provides Insights into the Origins of Lignocellulose Decay Capabilities.</title>
        <authorList>
            <person name="Nagy L.G."/>
            <person name="Riley R."/>
            <person name="Tritt A."/>
            <person name="Adam C."/>
            <person name="Daum C."/>
            <person name="Floudas D."/>
            <person name="Sun H."/>
            <person name="Yadav J.S."/>
            <person name="Pangilinan J."/>
            <person name="Larsson K.H."/>
            <person name="Matsuura K."/>
            <person name="Barry K."/>
            <person name="Labutti K."/>
            <person name="Kuo R."/>
            <person name="Ohm R.A."/>
            <person name="Bhattacharya S.S."/>
            <person name="Shirouzu T."/>
            <person name="Yoshinaga Y."/>
            <person name="Martin F.M."/>
            <person name="Grigoriev I.V."/>
            <person name="Hibbett D.S."/>
        </authorList>
    </citation>
    <scope>NUCLEOTIDE SEQUENCE [LARGE SCALE GENOMIC DNA]</scope>
    <source>
        <strain evidence="2 3">HHB12733</strain>
    </source>
</reference>
<accession>A0A165D5Z2</accession>
<evidence type="ECO:0000313" key="2">
    <source>
        <dbReference type="EMBL" id="KZT52145.1"/>
    </source>
</evidence>
<evidence type="ECO:0000313" key="3">
    <source>
        <dbReference type="Proteomes" id="UP000076842"/>
    </source>
</evidence>
<proteinExistence type="predicted"/>
<dbReference type="OrthoDB" id="10486992at2759"/>
<protein>
    <submittedName>
        <fullName evidence="2">Uncharacterized protein</fullName>
    </submittedName>
</protein>
<dbReference type="AlphaFoldDB" id="A0A165D5Z2"/>
<evidence type="ECO:0000256" key="1">
    <source>
        <dbReference type="SAM" id="MobiDB-lite"/>
    </source>
</evidence>
<organism evidence="2 3">
    <name type="scientific">Calocera cornea HHB12733</name>
    <dbReference type="NCBI Taxonomy" id="1353952"/>
    <lineage>
        <taxon>Eukaryota</taxon>
        <taxon>Fungi</taxon>
        <taxon>Dikarya</taxon>
        <taxon>Basidiomycota</taxon>
        <taxon>Agaricomycotina</taxon>
        <taxon>Dacrymycetes</taxon>
        <taxon>Dacrymycetales</taxon>
        <taxon>Dacrymycetaceae</taxon>
        <taxon>Calocera</taxon>
    </lineage>
</organism>
<dbReference type="EMBL" id="KV424076">
    <property type="protein sequence ID" value="KZT52145.1"/>
    <property type="molecule type" value="Genomic_DNA"/>
</dbReference>
<name>A0A165D5Z2_9BASI</name>
<sequence>MDRLDGTRLDTPTYRRQLACGQVIRALLAELSAHVLRKGTASLEKDIVEARQRSTSAPEESRATVAALERRKIALSAWAETGGLWNAVEGHMKINRALGTGSTAQPKFPWAPISRVSINDVTELMFKQANGETVNATVPFASRHSTALAMLKSVLLMLRAQHSVSMGGNFNIWLRKGLQQALYNARVDILPWNSAGTGFANPKHWVRVLYEGTAAAMPADLDTEDIVHNSEEENEESAMEAHLAQEQERDFEDEEDWMATDPLHPEFNSIPLHRSCLSTELKSALHDLKAGKDSQKKDMDYPKAIRLIEQRFLRDLTTPIHQYFLFLTTIIGHLLPNYQYLPPTSAQFRNLHTAERVREEQRQLRFGPPSNSKKGAKDPERILAFFLIYCVYRFHQMEAEILSATKVTLADLKNKVHSNKRLQLALFCNLGLFRVHGTDVRLLTAGAPEGPNYAWNREAALLYDWNRIQERWRAHDIEGVLTDLFGEHNVAVFKEKNLILAPPAPPAAQVMSAEDPVADTRPASRPPSDGQNIRRRRATTLLDIEAAKRRRQY</sequence>
<dbReference type="Proteomes" id="UP000076842">
    <property type="component" value="Unassembled WGS sequence"/>
</dbReference>
<feature type="region of interest" description="Disordered" evidence="1">
    <location>
        <begin position="510"/>
        <end position="539"/>
    </location>
</feature>
<keyword evidence="3" id="KW-1185">Reference proteome</keyword>
<dbReference type="InParanoid" id="A0A165D5Z2"/>
<gene>
    <name evidence="2" type="ORF">CALCODRAFT_100377</name>
</gene>